<proteinExistence type="predicted"/>
<name>A0ACB9MNZ6_9MYRT</name>
<sequence length="184" mass="20488">MWALRKPKAVPDMAMHHVYTWMVTINLYRYMEDKSAQSMGMEGYEEQGEIAPQKRAAMIPDFCLRIPYGGLIFGGGLFGFVFSRNLLALKTNAIIGGALLAPSTMSLKVWRSGKSSFPFILGQIALSTTLLWKHFHTYMLTKKGFPALFYILISASMLGFYSYVILAGGNPPPKKPKSAKYSTA</sequence>
<accession>A0ACB9MNZ6</accession>
<evidence type="ECO:0000313" key="1">
    <source>
        <dbReference type="EMBL" id="KAI4325635.1"/>
    </source>
</evidence>
<comment type="caution">
    <text evidence="1">The sequence shown here is derived from an EMBL/GenBank/DDBJ whole genome shotgun (WGS) entry which is preliminary data.</text>
</comment>
<protein>
    <submittedName>
        <fullName evidence="1">Uncharacterized protein</fullName>
    </submittedName>
</protein>
<dbReference type="EMBL" id="CM042888">
    <property type="protein sequence ID" value="KAI4325635.1"/>
    <property type="molecule type" value="Genomic_DNA"/>
</dbReference>
<gene>
    <name evidence="1" type="ORF">MLD38_031017</name>
</gene>
<evidence type="ECO:0000313" key="2">
    <source>
        <dbReference type="Proteomes" id="UP001057402"/>
    </source>
</evidence>
<organism evidence="1 2">
    <name type="scientific">Melastoma candidum</name>
    <dbReference type="NCBI Taxonomy" id="119954"/>
    <lineage>
        <taxon>Eukaryota</taxon>
        <taxon>Viridiplantae</taxon>
        <taxon>Streptophyta</taxon>
        <taxon>Embryophyta</taxon>
        <taxon>Tracheophyta</taxon>
        <taxon>Spermatophyta</taxon>
        <taxon>Magnoliopsida</taxon>
        <taxon>eudicotyledons</taxon>
        <taxon>Gunneridae</taxon>
        <taxon>Pentapetalae</taxon>
        <taxon>rosids</taxon>
        <taxon>malvids</taxon>
        <taxon>Myrtales</taxon>
        <taxon>Melastomataceae</taxon>
        <taxon>Melastomatoideae</taxon>
        <taxon>Melastomateae</taxon>
        <taxon>Melastoma</taxon>
    </lineage>
</organism>
<reference evidence="2" key="1">
    <citation type="journal article" date="2023" name="Front. Plant Sci.">
        <title>Chromosomal-level genome assembly of Melastoma candidum provides insights into trichome evolution.</title>
        <authorList>
            <person name="Zhong Y."/>
            <person name="Wu W."/>
            <person name="Sun C."/>
            <person name="Zou P."/>
            <person name="Liu Y."/>
            <person name="Dai S."/>
            <person name="Zhou R."/>
        </authorList>
    </citation>
    <scope>NUCLEOTIDE SEQUENCE [LARGE SCALE GENOMIC DNA]</scope>
</reference>
<keyword evidence="2" id="KW-1185">Reference proteome</keyword>
<dbReference type="Proteomes" id="UP001057402">
    <property type="component" value="Chromosome 9"/>
</dbReference>